<dbReference type="InParanoid" id="T1F8B0"/>
<dbReference type="InterPro" id="IPR032675">
    <property type="entry name" value="LRR_dom_sf"/>
</dbReference>
<reference evidence="2" key="3">
    <citation type="submission" date="2015-06" db="UniProtKB">
        <authorList>
            <consortium name="EnsemblMetazoa"/>
        </authorList>
    </citation>
    <scope>IDENTIFICATION</scope>
</reference>
<dbReference type="KEGG" id="hro:HELRODRAFT_174622"/>
<dbReference type="EMBL" id="AMQM01004983">
    <property type="status" value="NOT_ANNOTATED_CDS"/>
    <property type="molecule type" value="Genomic_DNA"/>
</dbReference>
<dbReference type="AlphaFoldDB" id="T1F8B0"/>
<dbReference type="SUPFAM" id="SSF52058">
    <property type="entry name" value="L domain-like"/>
    <property type="match status" value="1"/>
</dbReference>
<accession>T1F8B0</accession>
<reference evidence="1 3" key="2">
    <citation type="journal article" date="2013" name="Nature">
        <title>Insights into bilaterian evolution from three spiralian genomes.</title>
        <authorList>
            <person name="Simakov O."/>
            <person name="Marletaz F."/>
            <person name="Cho S.J."/>
            <person name="Edsinger-Gonzales E."/>
            <person name="Havlak P."/>
            <person name="Hellsten U."/>
            <person name="Kuo D.H."/>
            <person name="Larsson T."/>
            <person name="Lv J."/>
            <person name="Arendt D."/>
            <person name="Savage R."/>
            <person name="Osoegawa K."/>
            <person name="de Jong P."/>
            <person name="Grimwood J."/>
            <person name="Chapman J.A."/>
            <person name="Shapiro H."/>
            <person name="Aerts A."/>
            <person name="Otillar R.P."/>
            <person name="Terry A.Y."/>
            <person name="Boore J.L."/>
            <person name="Grigoriev I.V."/>
            <person name="Lindberg D.R."/>
            <person name="Seaver E.C."/>
            <person name="Weisblat D.A."/>
            <person name="Putnam N.H."/>
            <person name="Rokhsar D.S."/>
        </authorList>
    </citation>
    <scope>NUCLEOTIDE SEQUENCE</scope>
</reference>
<protein>
    <submittedName>
        <fullName evidence="1 2">Uncharacterized protein</fullName>
    </submittedName>
</protein>
<evidence type="ECO:0000313" key="3">
    <source>
        <dbReference type="Proteomes" id="UP000015101"/>
    </source>
</evidence>
<dbReference type="CTD" id="20205059"/>
<gene>
    <name evidence="2" type="primary">20205059</name>
    <name evidence="1" type="ORF">HELRODRAFT_174622</name>
</gene>
<dbReference type="GeneID" id="20205059"/>
<evidence type="ECO:0000313" key="1">
    <source>
        <dbReference type="EMBL" id="ESO01659.1"/>
    </source>
</evidence>
<evidence type="ECO:0000313" key="2">
    <source>
        <dbReference type="EnsemblMetazoa" id="HelroP174622"/>
    </source>
</evidence>
<dbReference type="Gene3D" id="3.80.10.10">
    <property type="entry name" value="Ribonuclease Inhibitor"/>
    <property type="match status" value="1"/>
</dbReference>
<name>T1F8B0_HELRO</name>
<keyword evidence="3" id="KW-1185">Reference proteome</keyword>
<dbReference type="RefSeq" id="XP_009020313.1">
    <property type="nucleotide sequence ID" value="XM_009022065.1"/>
</dbReference>
<dbReference type="EMBL" id="KB096743">
    <property type="protein sequence ID" value="ESO01659.1"/>
    <property type="molecule type" value="Genomic_DNA"/>
</dbReference>
<dbReference type="HOGENOM" id="CLU_722157_0_0_1"/>
<organism evidence="2 3">
    <name type="scientific">Helobdella robusta</name>
    <name type="common">Californian leech</name>
    <dbReference type="NCBI Taxonomy" id="6412"/>
    <lineage>
        <taxon>Eukaryota</taxon>
        <taxon>Metazoa</taxon>
        <taxon>Spiralia</taxon>
        <taxon>Lophotrochozoa</taxon>
        <taxon>Annelida</taxon>
        <taxon>Clitellata</taxon>
        <taxon>Hirudinea</taxon>
        <taxon>Rhynchobdellida</taxon>
        <taxon>Glossiphoniidae</taxon>
        <taxon>Helobdella</taxon>
    </lineage>
</organism>
<dbReference type="EnsemblMetazoa" id="HelroT174622">
    <property type="protein sequence ID" value="HelroP174622"/>
    <property type="gene ID" value="HelroG174622"/>
</dbReference>
<sequence>MRLRLGRQEYKNFYKRTWDVIIILVIIEVKLNPNFLRRILLNSLKMTTDFFLNVLILCWIIKRFVRVNLAEEEECKKRVIEIKKSAAKQDVVEFLNCSLVFHVQFSSPFKELIMTGGVLRDFDQFFFEHGVPDIISISDVEVVDKRRHVDDDRFLFHAHFYNKSLLTRNVLQVSRTDLSSFNLKKSKIFRFFSVVKLNDTNINPKYLTKFERLEVFHLTFSGINELPKNFLQGSEKSLQEINLAGNPLYFLAGFNFSKFINLKKFILSEENNFLFAVLQSTGSLSSHVLRSTVPEGCKQCKQIAAITKYRIFKTRSTTAAAQPRTSTTTTATSTTADSVATIASTTTSLNEFVTYGTTSTRKITTTTSNFTTTSQIDSTNTTS</sequence>
<dbReference type="Proteomes" id="UP000015101">
    <property type="component" value="Unassembled WGS sequence"/>
</dbReference>
<proteinExistence type="predicted"/>
<reference evidence="3" key="1">
    <citation type="submission" date="2012-12" db="EMBL/GenBank/DDBJ databases">
        <authorList>
            <person name="Hellsten U."/>
            <person name="Grimwood J."/>
            <person name="Chapman J.A."/>
            <person name="Shapiro H."/>
            <person name="Aerts A."/>
            <person name="Otillar R.P."/>
            <person name="Terry A.Y."/>
            <person name="Boore J.L."/>
            <person name="Simakov O."/>
            <person name="Marletaz F."/>
            <person name="Cho S.-J."/>
            <person name="Edsinger-Gonzales E."/>
            <person name="Havlak P."/>
            <person name="Kuo D.-H."/>
            <person name="Larsson T."/>
            <person name="Lv J."/>
            <person name="Arendt D."/>
            <person name="Savage R."/>
            <person name="Osoegawa K."/>
            <person name="de Jong P."/>
            <person name="Lindberg D.R."/>
            <person name="Seaver E.C."/>
            <person name="Weisblat D.A."/>
            <person name="Putnam N.H."/>
            <person name="Grigoriev I.V."/>
            <person name="Rokhsar D.S."/>
        </authorList>
    </citation>
    <scope>NUCLEOTIDE SEQUENCE</scope>
</reference>